<dbReference type="InterPro" id="IPR036388">
    <property type="entry name" value="WH-like_DNA-bd_sf"/>
</dbReference>
<dbReference type="Pfam" id="PF02481">
    <property type="entry name" value="DNA_processg_A"/>
    <property type="match status" value="1"/>
</dbReference>
<dbReference type="GO" id="GO:0009294">
    <property type="term" value="P:DNA-mediated transformation"/>
    <property type="evidence" value="ECO:0007669"/>
    <property type="project" value="InterPro"/>
</dbReference>
<dbReference type="Gene3D" id="3.40.50.450">
    <property type="match status" value="1"/>
</dbReference>
<dbReference type="InterPro" id="IPR057666">
    <property type="entry name" value="DrpA_SLOG"/>
</dbReference>
<organism evidence="5">
    <name type="scientific">marine metagenome</name>
    <dbReference type="NCBI Taxonomy" id="408172"/>
    <lineage>
        <taxon>unclassified sequences</taxon>
        <taxon>metagenomes</taxon>
        <taxon>ecological metagenomes</taxon>
    </lineage>
</organism>
<dbReference type="Pfam" id="PF17782">
    <property type="entry name" value="WHD_DprA"/>
    <property type="match status" value="1"/>
</dbReference>
<proteinExistence type="inferred from homology"/>
<dbReference type="PANTHER" id="PTHR43022">
    <property type="entry name" value="PROTEIN SMF"/>
    <property type="match status" value="1"/>
</dbReference>
<accession>A0A383E295</accession>
<comment type="similarity">
    <text evidence="1">Belongs to the DprA/Smf family.</text>
</comment>
<reference evidence="5" key="1">
    <citation type="submission" date="2018-05" db="EMBL/GenBank/DDBJ databases">
        <authorList>
            <person name="Lanie J.A."/>
            <person name="Ng W.-L."/>
            <person name="Kazmierczak K.M."/>
            <person name="Andrzejewski T.M."/>
            <person name="Davidsen T.M."/>
            <person name="Wayne K.J."/>
            <person name="Tettelin H."/>
            <person name="Glass J.I."/>
            <person name="Rusch D."/>
            <person name="Podicherti R."/>
            <person name="Tsui H.-C.T."/>
            <person name="Winkler M.E."/>
        </authorList>
    </citation>
    <scope>NUCLEOTIDE SEQUENCE</scope>
</reference>
<gene>
    <name evidence="5" type="ORF">METZ01_LOCUS503806</name>
</gene>
<dbReference type="Gene3D" id="1.10.10.10">
    <property type="entry name" value="Winged helix-like DNA-binding domain superfamily/Winged helix DNA-binding domain"/>
    <property type="match status" value="1"/>
</dbReference>
<protein>
    <submittedName>
        <fullName evidence="5">Uncharacterized protein</fullName>
    </submittedName>
</protein>
<evidence type="ECO:0000313" key="5">
    <source>
        <dbReference type="EMBL" id="SVE50952.1"/>
    </source>
</evidence>
<sequence>FIECAQDRPPPGEKDPDSPEPLGTQPDRGNFPRRNRIISGLSHATVVAEAGNRSGAILTALNAVDQNRDVFAVPGRINDPQSVGANRLIRNGATPVSSGAEIIREINPRLFHPLQPVKKSISIELTDQEQIILEVLGQDPVHIDALAHSVDMDITSLLEILLKLELKNAVQQIGGKQFVRA</sequence>
<dbReference type="AlphaFoldDB" id="A0A383E295"/>
<dbReference type="EMBL" id="UINC01222252">
    <property type="protein sequence ID" value="SVE50952.1"/>
    <property type="molecule type" value="Genomic_DNA"/>
</dbReference>
<dbReference type="InterPro" id="IPR003488">
    <property type="entry name" value="DprA"/>
</dbReference>
<feature type="domain" description="Smf/DprA SLOG" evidence="3">
    <location>
        <begin position="20"/>
        <end position="106"/>
    </location>
</feature>
<dbReference type="PANTHER" id="PTHR43022:SF1">
    <property type="entry name" value="PROTEIN SMF"/>
    <property type="match status" value="1"/>
</dbReference>
<evidence type="ECO:0000256" key="1">
    <source>
        <dbReference type="ARBA" id="ARBA00006525"/>
    </source>
</evidence>
<dbReference type="InterPro" id="IPR041614">
    <property type="entry name" value="DprA_WH"/>
</dbReference>
<evidence type="ECO:0000259" key="4">
    <source>
        <dbReference type="Pfam" id="PF17782"/>
    </source>
</evidence>
<feature type="region of interest" description="Disordered" evidence="2">
    <location>
        <begin position="1"/>
        <end position="33"/>
    </location>
</feature>
<name>A0A383E295_9ZZZZ</name>
<dbReference type="SUPFAM" id="SSF102405">
    <property type="entry name" value="MCP/YpsA-like"/>
    <property type="match status" value="1"/>
</dbReference>
<evidence type="ECO:0000256" key="2">
    <source>
        <dbReference type="SAM" id="MobiDB-lite"/>
    </source>
</evidence>
<feature type="non-terminal residue" evidence="5">
    <location>
        <position position="1"/>
    </location>
</feature>
<evidence type="ECO:0000259" key="3">
    <source>
        <dbReference type="Pfam" id="PF02481"/>
    </source>
</evidence>
<feature type="domain" description="DprA winged helix" evidence="4">
    <location>
        <begin position="123"/>
        <end position="176"/>
    </location>
</feature>